<dbReference type="AlphaFoldDB" id="E1YD55"/>
<accession>E1YD55</accession>
<evidence type="ECO:0000313" key="6">
    <source>
        <dbReference type="EMBL" id="CBX28499.1"/>
    </source>
</evidence>
<organism evidence="6">
    <name type="scientific">uncultured Desulfobacterium sp</name>
    <dbReference type="NCBI Taxonomy" id="201089"/>
    <lineage>
        <taxon>Bacteria</taxon>
        <taxon>Pseudomonadati</taxon>
        <taxon>Thermodesulfobacteriota</taxon>
        <taxon>Desulfobacteria</taxon>
        <taxon>Desulfobacterales</taxon>
        <taxon>Desulfobacteriaceae</taxon>
        <taxon>Desulfobacterium</taxon>
        <taxon>environmental samples</taxon>
    </lineage>
</organism>
<proteinExistence type="predicted"/>
<dbReference type="EMBL" id="FR695868">
    <property type="protein sequence ID" value="CBX28499.1"/>
    <property type="molecule type" value="Genomic_DNA"/>
</dbReference>
<evidence type="ECO:0000256" key="3">
    <source>
        <dbReference type="ARBA" id="ARBA00022827"/>
    </source>
</evidence>
<keyword evidence="2" id="KW-0285">Flavoprotein</keyword>
<dbReference type="Pfam" id="PF00890">
    <property type="entry name" value="FAD_binding_2"/>
    <property type="match status" value="1"/>
</dbReference>
<dbReference type="SUPFAM" id="SSF56425">
    <property type="entry name" value="Succinate dehydrogenase/fumarate reductase flavoprotein, catalytic domain"/>
    <property type="match status" value="1"/>
</dbReference>
<gene>
    <name evidence="6" type="ORF">N47_G38230</name>
</gene>
<evidence type="ECO:0000256" key="1">
    <source>
        <dbReference type="ARBA" id="ARBA00001974"/>
    </source>
</evidence>
<comment type="cofactor">
    <cofactor evidence="1">
        <name>FAD</name>
        <dbReference type="ChEBI" id="CHEBI:57692"/>
    </cofactor>
</comment>
<dbReference type="InterPro" id="IPR036188">
    <property type="entry name" value="FAD/NAD-bd_sf"/>
</dbReference>
<evidence type="ECO:0000256" key="4">
    <source>
        <dbReference type="ARBA" id="ARBA00023002"/>
    </source>
</evidence>
<evidence type="ECO:0000259" key="5">
    <source>
        <dbReference type="Pfam" id="PF00890"/>
    </source>
</evidence>
<evidence type="ECO:0000256" key="2">
    <source>
        <dbReference type="ARBA" id="ARBA00022630"/>
    </source>
</evidence>
<dbReference type="GO" id="GO:0008202">
    <property type="term" value="P:steroid metabolic process"/>
    <property type="evidence" value="ECO:0007669"/>
    <property type="project" value="UniProtKB-ARBA"/>
</dbReference>
<dbReference type="PANTHER" id="PTHR43400">
    <property type="entry name" value="FUMARATE REDUCTASE"/>
    <property type="match status" value="1"/>
</dbReference>
<dbReference type="InterPro" id="IPR003953">
    <property type="entry name" value="FAD-dep_OxRdtase_2_FAD-bd"/>
</dbReference>
<dbReference type="InterPro" id="IPR027477">
    <property type="entry name" value="Succ_DH/fumarate_Rdtase_cat_sf"/>
</dbReference>
<keyword evidence="3" id="KW-0274">FAD</keyword>
<reference evidence="6" key="1">
    <citation type="journal article" date="2011" name="Environ. Microbiol.">
        <title>Genomic insights into the metabolic potential of the polycyclic aromatic hydrocarbon degrading sulfate-reducing Deltaproteobacterium N47.</title>
        <authorList>
            <person name="Bergmann F."/>
            <person name="Selesi D."/>
            <person name="Weinmaier T."/>
            <person name="Tischler P."/>
            <person name="Rattei T."/>
            <person name="Meckenstock R.U."/>
        </authorList>
    </citation>
    <scope>NUCLEOTIDE SEQUENCE</scope>
</reference>
<dbReference type="Gene3D" id="3.90.700.10">
    <property type="entry name" value="Succinate dehydrogenase/fumarate reductase flavoprotein, catalytic domain"/>
    <property type="match status" value="1"/>
</dbReference>
<dbReference type="InterPro" id="IPR050315">
    <property type="entry name" value="FAD-oxidoreductase_2"/>
</dbReference>
<protein>
    <recommendedName>
        <fullName evidence="5">FAD-dependent oxidoreductase 2 FAD-binding domain-containing protein</fullName>
    </recommendedName>
</protein>
<dbReference type="PANTHER" id="PTHR43400:SF10">
    <property type="entry name" value="3-OXOSTEROID 1-DEHYDROGENASE"/>
    <property type="match status" value="1"/>
</dbReference>
<keyword evidence="4" id="KW-0560">Oxidoreductase</keyword>
<name>E1YD55_9BACT</name>
<dbReference type="Gene3D" id="3.50.50.60">
    <property type="entry name" value="FAD/NAD(P)-binding domain"/>
    <property type="match status" value="1"/>
</dbReference>
<dbReference type="GO" id="GO:0016491">
    <property type="term" value="F:oxidoreductase activity"/>
    <property type="evidence" value="ECO:0007669"/>
    <property type="project" value="UniProtKB-KW"/>
</dbReference>
<feature type="domain" description="FAD-dependent oxidoreductase 2 FAD-binding" evidence="5">
    <location>
        <begin position="21"/>
        <end position="186"/>
    </location>
</feature>
<sequence length="210" mass="22831">MFTAIRFISKGSAIMSQPGGRAYVIFDSNYEKNINIFKGDFCEHPLTPDLPGMDKWNESICPKDWRIAVKKAIDSGMIQIDTTIEGLGQKLGLDPVRLKERVFSYNKICEAGVDNEFGKKAEFLIPVKNPPFYGIKVGSNIGASQCGLRVNEYFQVLDTNCSVIPGLYAAFHTAGGAIGENMMGGSVLADCHLAYTSGYVAGETAAVNIE</sequence>